<proteinExistence type="predicted"/>
<dbReference type="GO" id="GO:0006816">
    <property type="term" value="P:calcium ion transport"/>
    <property type="evidence" value="ECO:0007669"/>
    <property type="project" value="TreeGrafter"/>
</dbReference>
<dbReference type="VEuPathDB" id="VectorBase:LLONM1_006450"/>
<dbReference type="PANTHER" id="PTHR16875">
    <property type="entry name" value="SELENOPROTEIN K"/>
    <property type="match status" value="1"/>
</dbReference>
<dbReference type="Pfam" id="PF10961">
    <property type="entry name" value="SelK_SelG"/>
    <property type="match status" value="1"/>
</dbReference>
<evidence type="ECO:0000256" key="7">
    <source>
        <dbReference type="SAM" id="Phobius"/>
    </source>
</evidence>
<evidence type="ECO:0000256" key="5">
    <source>
        <dbReference type="ARBA" id="ARBA00023136"/>
    </source>
</evidence>
<evidence type="ECO:0000313" key="9">
    <source>
        <dbReference type="EnsemblMetazoa" id="LLOJ006478-PA"/>
    </source>
</evidence>
<dbReference type="InterPro" id="IPR024491">
    <property type="entry name" value="Se_SelK/SelG"/>
</dbReference>
<comment type="subcellular location">
    <subcellularLocation>
        <location evidence="1">Membrane</location>
        <topology evidence="1">Single-pass membrane protein</topology>
    </subcellularLocation>
</comment>
<reference evidence="10" key="1">
    <citation type="submission" date="2012-05" db="EMBL/GenBank/DDBJ databases">
        <title>Whole Genome Assembly of Lutzomyia longipalpis.</title>
        <authorList>
            <person name="Richards S."/>
            <person name="Qu C."/>
            <person name="Dillon R."/>
            <person name="Worley K."/>
            <person name="Scherer S."/>
            <person name="Batterton M."/>
            <person name="Taylor A."/>
            <person name="Hawes A."/>
            <person name="Hernandez B."/>
            <person name="Kovar C."/>
            <person name="Mandapat C."/>
            <person name="Pham C."/>
            <person name="Qu C."/>
            <person name="Jing C."/>
            <person name="Bess C."/>
            <person name="Bandaranaike D."/>
            <person name="Ngo D."/>
            <person name="Ongeri F."/>
            <person name="Arias F."/>
            <person name="Lara F."/>
            <person name="Weissenberger G."/>
            <person name="Kamau G."/>
            <person name="Han H."/>
            <person name="Shen H."/>
            <person name="Dinh H."/>
            <person name="Khalil I."/>
            <person name="Jones J."/>
            <person name="Shafer J."/>
            <person name="Jayaseelan J."/>
            <person name="Quiroz J."/>
            <person name="Blankenburg K."/>
            <person name="Nguyen L."/>
            <person name="Jackson L."/>
            <person name="Francisco L."/>
            <person name="Tang L.-Y."/>
            <person name="Pu L.-L."/>
            <person name="Perales L."/>
            <person name="Lorensuhewa L."/>
            <person name="Munidasa M."/>
            <person name="Coyle M."/>
            <person name="Taylor M."/>
            <person name="Puazo M."/>
            <person name="Firestine M."/>
            <person name="Scheel M."/>
            <person name="Javaid M."/>
            <person name="Wang M."/>
            <person name="Li M."/>
            <person name="Tabassum N."/>
            <person name="Saada N."/>
            <person name="Osuji N."/>
            <person name="Aqrawi P."/>
            <person name="Fu Q."/>
            <person name="Thornton R."/>
            <person name="Raj R."/>
            <person name="Goodspeed R."/>
            <person name="Mata R."/>
            <person name="Najjar R."/>
            <person name="Gubbala S."/>
            <person name="Lee S."/>
            <person name="Denson S."/>
            <person name="Patil S."/>
            <person name="Macmil S."/>
            <person name="Qi S."/>
            <person name="Matskevitch T."/>
            <person name="Palculict T."/>
            <person name="Mathew T."/>
            <person name="Vee V."/>
            <person name="Velamala V."/>
            <person name="Korchina V."/>
            <person name="Cai W."/>
            <person name="Liu W."/>
            <person name="Dai W."/>
            <person name="Zou X."/>
            <person name="Zhu Y."/>
            <person name="Zhang Y."/>
            <person name="Wu Y.-Q."/>
            <person name="Xin Y."/>
            <person name="Nazarath L."/>
            <person name="Kovar C."/>
            <person name="Han Y."/>
            <person name="Muzny D."/>
            <person name="Gibbs R."/>
        </authorList>
    </citation>
    <scope>NUCLEOTIDE SEQUENCE [LARGE SCALE GENOMIC DNA]</scope>
    <source>
        <strain evidence="10">Jacobina</strain>
    </source>
</reference>
<evidence type="ECO:0000313" key="10">
    <source>
        <dbReference type="Proteomes" id="UP000092461"/>
    </source>
</evidence>
<protein>
    <submittedName>
        <fullName evidence="8">Putative selenoprotein g</fullName>
    </submittedName>
</protein>
<dbReference type="GO" id="GO:0005794">
    <property type="term" value="C:Golgi apparatus"/>
    <property type="evidence" value="ECO:0007669"/>
    <property type="project" value="TreeGrafter"/>
</dbReference>
<keyword evidence="5 7" id="KW-0472">Membrane</keyword>
<reference evidence="8" key="2">
    <citation type="journal article" date="2020" name="BMC">
        <title>Leishmania infection induces a limited differential gene expression in the sand fly midgut.</title>
        <authorList>
            <person name="Coutinho-Abreu I.V."/>
            <person name="Serafim T.D."/>
            <person name="Meneses C."/>
            <person name="Kamhawi S."/>
            <person name="Oliveira F."/>
            <person name="Valenzuela J.G."/>
        </authorList>
    </citation>
    <scope>NUCLEOTIDE SEQUENCE</scope>
    <source>
        <strain evidence="8">Jacobina</strain>
        <tissue evidence="8">Midgut</tissue>
    </source>
</reference>
<keyword evidence="10" id="KW-1185">Reference proteome</keyword>
<sequence length="92" mass="9758">MVYVSRDGSVHQGNAPWSLERLVALFWGICNFIYVFFLTMFNMDPDNPRGGFSRGSWGGGGGSGGGGNPPRPPTRRMGGFKTLSDCSVPGGG</sequence>
<keyword evidence="4 7" id="KW-1133">Transmembrane helix</keyword>
<dbReference type="EMBL" id="AJWK01021254">
    <property type="status" value="NOT_ANNOTATED_CDS"/>
    <property type="molecule type" value="Genomic_DNA"/>
</dbReference>
<evidence type="ECO:0000256" key="6">
    <source>
        <dbReference type="SAM" id="MobiDB-lite"/>
    </source>
</evidence>
<keyword evidence="3" id="KW-0712">Selenocysteine</keyword>
<feature type="compositionally biased region" description="Gly residues" evidence="6">
    <location>
        <begin position="52"/>
        <end position="68"/>
    </location>
</feature>
<dbReference type="GO" id="GO:0032469">
    <property type="term" value="P:endoplasmic reticulum calcium ion homeostasis"/>
    <property type="evidence" value="ECO:0007669"/>
    <property type="project" value="TreeGrafter"/>
</dbReference>
<dbReference type="Proteomes" id="UP000092461">
    <property type="component" value="Unassembled WGS sequence"/>
</dbReference>
<evidence type="ECO:0000256" key="4">
    <source>
        <dbReference type="ARBA" id="ARBA00022989"/>
    </source>
</evidence>
<evidence type="ECO:0000256" key="3">
    <source>
        <dbReference type="ARBA" id="ARBA00022933"/>
    </source>
</evidence>
<dbReference type="EMBL" id="GITU01008176">
    <property type="protein sequence ID" value="MBC1176879.1"/>
    <property type="molecule type" value="Transcribed_RNA"/>
</dbReference>
<dbReference type="AlphaFoldDB" id="A0A1B0CP05"/>
<dbReference type="VEuPathDB" id="VectorBase:LLOJ006478"/>
<name>A0A1B0CP05_LUTLO</name>
<evidence type="ECO:0000313" key="8">
    <source>
        <dbReference type="EMBL" id="MBC1176879.1"/>
    </source>
</evidence>
<keyword evidence="2 7" id="KW-0812">Transmembrane</keyword>
<reference evidence="9" key="3">
    <citation type="submission" date="2020-05" db="UniProtKB">
        <authorList>
            <consortium name="EnsemblMetazoa"/>
        </authorList>
    </citation>
    <scope>IDENTIFICATION</scope>
    <source>
        <strain evidence="9">Jacobina</strain>
    </source>
</reference>
<feature type="region of interest" description="Disordered" evidence="6">
    <location>
        <begin position="49"/>
        <end position="92"/>
    </location>
</feature>
<evidence type="ECO:0000256" key="2">
    <source>
        <dbReference type="ARBA" id="ARBA00022692"/>
    </source>
</evidence>
<dbReference type="EnsemblMetazoa" id="LLOJ006478-RA">
    <property type="protein sequence ID" value="LLOJ006478-PA"/>
    <property type="gene ID" value="LLOJ006478"/>
</dbReference>
<evidence type="ECO:0000256" key="1">
    <source>
        <dbReference type="ARBA" id="ARBA00004167"/>
    </source>
</evidence>
<accession>A0A1B0CP05</accession>
<dbReference type="PANTHER" id="PTHR16875:SF0">
    <property type="entry name" value="SELENOPROTEIN K"/>
    <property type="match status" value="1"/>
</dbReference>
<feature type="transmembrane region" description="Helical" evidence="7">
    <location>
        <begin position="22"/>
        <end position="41"/>
    </location>
</feature>
<organism evidence="9 10">
    <name type="scientific">Lutzomyia longipalpis</name>
    <name type="common">Sand fly</name>
    <dbReference type="NCBI Taxonomy" id="7200"/>
    <lineage>
        <taxon>Eukaryota</taxon>
        <taxon>Metazoa</taxon>
        <taxon>Ecdysozoa</taxon>
        <taxon>Arthropoda</taxon>
        <taxon>Hexapoda</taxon>
        <taxon>Insecta</taxon>
        <taxon>Pterygota</taxon>
        <taxon>Neoptera</taxon>
        <taxon>Endopterygota</taxon>
        <taxon>Diptera</taxon>
        <taxon>Nematocera</taxon>
        <taxon>Psychodoidea</taxon>
        <taxon>Psychodidae</taxon>
        <taxon>Lutzomyia</taxon>
        <taxon>Lutzomyia</taxon>
    </lineage>
</organism>
<dbReference type="GO" id="GO:0005789">
    <property type="term" value="C:endoplasmic reticulum membrane"/>
    <property type="evidence" value="ECO:0007669"/>
    <property type="project" value="TreeGrafter"/>
</dbReference>